<proteinExistence type="predicted"/>
<comment type="caution">
    <text evidence="1">The sequence shown here is derived from an EMBL/GenBank/DDBJ whole genome shotgun (WGS) entry which is preliminary data.</text>
</comment>
<dbReference type="AlphaFoldDB" id="A0A834WF37"/>
<evidence type="ECO:0000313" key="1">
    <source>
        <dbReference type="EMBL" id="KAF7818613.1"/>
    </source>
</evidence>
<accession>A0A834WF37</accession>
<organism evidence="1 2">
    <name type="scientific">Senna tora</name>
    <dbReference type="NCBI Taxonomy" id="362788"/>
    <lineage>
        <taxon>Eukaryota</taxon>
        <taxon>Viridiplantae</taxon>
        <taxon>Streptophyta</taxon>
        <taxon>Embryophyta</taxon>
        <taxon>Tracheophyta</taxon>
        <taxon>Spermatophyta</taxon>
        <taxon>Magnoliopsida</taxon>
        <taxon>eudicotyledons</taxon>
        <taxon>Gunneridae</taxon>
        <taxon>Pentapetalae</taxon>
        <taxon>rosids</taxon>
        <taxon>fabids</taxon>
        <taxon>Fabales</taxon>
        <taxon>Fabaceae</taxon>
        <taxon>Caesalpinioideae</taxon>
        <taxon>Cassia clade</taxon>
        <taxon>Senna</taxon>
    </lineage>
</organism>
<dbReference type="Proteomes" id="UP000634136">
    <property type="component" value="Unassembled WGS sequence"/>
</dbReference>
<evidence type="ECO:0000313" key="2">
    <source>
        <dbReference type="Proteomes" id="UP000634136"/>
    </source>
</evidence>
<reference evidence="1" key="1">
    <citation type="submission" date="2020-09" db="EMBL/GenBank/DDBJ databases">
        <title>Genome-Enabled Discovery of Anthraquinone Biosynthesis in Senna tora.</title>
        <authorList>
            <person name="Kang S.-H."/>
            <person name="Pandey R.P."/>
            <person name="Lee C.-M."/>
            <person name="Sim J.-S."/>
            <person name="Jeong J.-T."/>
            <person name="Choi B.-S."/>
            <person name="Jung M."/>
            <person name="Ginzburg D."/>
            <person name="Zhao K."/>
            <person name="Won S.Y."/>
            <person name="Oh T.-J."/>
            <person name="Yu Y."/>
            <person name="Kim N.-H."/>
            <person name="Lee O.R."/>
            <person name="Lee T.-H."/>
            <person name="Bashyal P."/>
            <person name="Kim T.-S."/>
            <person name="Lee W.-H."/>
            <person name="Kawkins C."/>
            <person name="Kim C.-K."/>
            <person name="Kim J.S."/>
            <person name="Ahn B.O."/>
            <person name="Rhee S.Y."/>
            <person name="Sohng J.K."/>
        </authorList>
    </citation>
    <scope>NUCLEOTIDE SEQUENCE</scope>
    <source>
        <tissue evidence="1">Leaf</tissue>
    </source>
</reference>
<keyword evidence="2" id="KW-1185">Reference proteome</keyword>
<gene>
    <name evidence="1" type="ORF">G2W53_024068</name>
</gene>
<dbReference type="EMBL" id="JAAIUW010000008">
    <property type="protein sequence ID" value="KAF7818613.1"/>
    <property type="molecule type" value="Genomic_DNA"/>
</dbReference>
<name>A0A834WF37_9FABA</name>
<sequence length="43" mass="4998">MGRGAHYLFSMCDPTYSIPNGRFCRRPNFHLTGPRVLYHSHFG</sequence>
<protein>
    <submittedName>
        <fullName evidence="1">Uncharacterized protein</fullName>
    </submittedName>
</protein>